<evidence type="ECO:0000313" key="4">
    <source>
        <dbReference type="EMBL" id="CAK0794232.1"/>
    </source>
</evidence>
<feature type="repeat" description="PPR" evidence="2">
    <location>
        <begin position="289"/>
        <end position="323"/>
    </location>
</feature>
<feature type="repeat" description="PPR" evidence="2">
    <location>
        <begin position="73"/>
        <end position="107"/>
    </location>
</feature>
<feature type="domain" description="PROP1-like PPR" evidence="3">
    <location>
        <begin position="377"/>
        <end position="475"/>
    </location>
</feature>
<dbReference type="Gene3D" id="1.25.40.10">
    <property type="entry name" value="Tetratricopeptide repeat domain"/>
    <property type="match status" value="4"/>
</dbReference>
<reference evidence="4" key="1">
    <citation type="submission" date="2023-10" db="EMBL/GenBank/DDBJ databases">
        <authorList>
            <person name="Chen Y."/>
            <person name="Shah S."/>
            <person name="Dougan E. K."/>
            <person name="Thang M."/>
            <person name="Chan C."/>
        </authorList>
    </citation>
    <scope>NUCLEOTIDE SEQUENCE [LARGE SCALE GENOMIC DNA]</scope>
</reference>
<evidence type="ECO:0000259" key="3">
    <source>
        <dbReference type="Pfam" id="PF17177"/>
    </source>
</evidence>
<feature type="repeat" description="PPR" evidence="2">
    <location>
        <begin position="360"/>
        <end position="394"/>
    </location>
</feature>
<dbReference type="PANTHER" id="PTHR47938:SF35">
    <property type="entry name" value="PENTATRICOPEPTIDE REPEAT-CONTAINING PROTEIN 4, MITOCHONDRIAL-RELATED"/>
    <property type="match status" value="1"/>
</dbReference>
<organism evidence="4 5">
    <name type="scientific">Prorocentrum cordatum</name>
    <dbReference type="NCBI Taxonomy" id="2364126"/>
    <lineage>
        <taxon>Eukaryota</taxon>
        <taxon>Sar</taxon>
        <taxon>Alveolata</taxon>
        <taxon>Dinophyceae</taxon>
        <taxon>Prorocentrales</taxon>
        <taxon>Prorocentraceae</taxon>
        <taxon>Prorocentrum</taxon>
    </lineage>
</organism>
<evidence type="ECO:0000256" key="2">
    <source>
        <dbReference type="PROSITE-ProRule" id="PRU00708"/>
    </source>
</evidence>
<dbReference type="Pfam" id="PF17177">
    <property type="entry name" value="PPR_long"/>
    <property type="match status" value="2"/>
</dbReference>
<evidence type="ECO:0000256" key="1">
    <source>
        <dbReference type="ARBA" id="ARBA00022737"/>
    </source>
</evidence>
<feature type="repeat" description="PPR" evidence="2">
    <location>
        <begin position="38"/>
        <end position="72"/>
    </location>
</feature>
<gene>
    <name evidence="4" type="ORF">PCOR1329_LOCUS4295</name>
</gene>
<dbReference type="InterPro" id="IPR002885">
    <property type="entry name" value="PPR_rpt"/>
</dbReference>
<feature type="repeat" description="PPR" evidence="2">
    <location>
        <begin position="431"/>
        <end position="465"/>
    </location>
</feature>
<feature type="repeat" description="PPR" evidence="2">
    <location>
        <begin position="324"/>
        <end position="354"/>
    </location>
</feature>
<keyword evidence="5" id="KW-1185">Reference proteome</keyword>
<name>A0ABN9PQT0_9DINO</name>
<keyword evidence="1" id="KW-0677">Repeat</keyword>
<evidence type="ECO:0000313" key="5">
    <source>
        <dbReference type="Proteomes" id="UP001189429"/>
    </source>
</evidence>
<dbReference type="EMBL" id="CAUYUJ010001113">
    <property type="protein sequence ID" value="CAK0794232.1"/>
    <property type="molecule type" value="Genomic_DNA"/>
</dbReference>
<dbReference type="Proteomes" id="UP001189429">
    <property type="component" value="Unassembled WGS sequence"/>
</dbReference>
<dbReference type="NCBIfam" id="TIGR00756">
    <property type="entry name" value="PPR"/>
    <property type="match status" value="6"/>
</dbReference>
<dbReference type="PROSITE" id="PS51375">
    <property type="entry name" value="PPR"/>
    <property type="match status" value="7"/>
</dbReference>
<dbReference type="InterPro" id="IPR011990">
    <property type="entry name" value="TPR-like_helical_dom_sf"/>
</dbReference>
<sequence>MTPRPCTYNALLAVCIQCGDPSAAVRTFKEAVESNMADVVTYNTMIKCLTQHGKLAKARAVMTSMYAIGLHPNVVTYNELIDANVKQQNSRAVWELVDEMQSNKVAPSTITVSILLKTLDRKASSAEFHKVMTAVACVENQMDEVLFSSLLEACIRAGRKDILQTQLQRHRGSDRRIEVTGIHTFGSLFRAYGQVGDTDGLWKEWKLMRSLNLMPTQITFGCMVEAVAINGDPHSALELIREMWNDSDTSHLVNAVVYCSVVRSYSQQKEFALVWEVYEEMRSRKVVCSNANFNALFDACARSGEMERAPAILEEMKRQGIDANLITWSTLLKGYCQANQLDRAFDILDHMQDSCGLEPDEVVYNTLLDGCARQGMLERGLELFERMQASSTQPSCYTLSVLVKLANRGGDLDLCFHLVESTTRKYDMRPNTYVYNNLMQACMQHRAAARGMEVFEAMLGQTVRPDARTYCVMLRGLVGARMVEDATGLARCAWGIPTDHPVISGNHGGVAVLKARRSELPAELATEVVEGLARVSGAEATALALLDELEEFQGIRFDPKLRSRLTSKAARSSESARR</sequence>
<protein>
    <recommendedName>
        <fullName evidence="3">PROP1-like PPR domain-containing protein</fullName>
    </recommendedName>
</protein>
<dbReference type="Pfam" id="PF13041">
    <property type="entry name" value="PPR_2"/>
    <property type="match status" value="1"/>
</dbReference>
<comment type="caution">
    <text evidence="4">The sequence shown here is derived from an EMBL/GenBank/DDBJ whole genome shotgun (WGS) entry which is preliminary data.</text>
</comment>
<dbReference type="InterPro" id="IPR033443">
    <property type="entry name" value="PROP1-like_PPR_dom"/>
</dbReference>
<dbReference type="Pfam" id="PF01535">
    <property type="entry name" value="PPR"/>
    <property type="match status" value="1"/>
</dbReference>
<proteinExistence type="predicted"/>
<feature type="repeat" description="PPR" evidence="2">
    <location>
        <begin position="254"/>
        <end position="288"/>
    </location>
</feature>
<dbReference type="PANTHER" id="PTHR47938">
    <property type="entry name" value="RESPIRATORY COMPLEX I CHAPERONE (CIA84), PUTATIVE (AFU_ORTHOLOGUE AFUA_2G06020)-RELATED"/>
    <property type="match status" value="1"/>
</dbReference>
<accession>A0ABN9PQT0</accession>
<feature type="domain" description="PROP1-like PPR" evidence="3">
    <location>
        <begin position="225"/>
        <end position="376"/>
    </location>
</feature>